<protein>
    <submittedName>
        <fullName evidence="7">Thiol-disulfide oxidoreductase</fullName>
    </submittedName>
</protein>
<dbReference type="InterPro" id="IPR013766">
    <property type="entry name" value="Thioredoxin_domain"/>
</dbReference>
<dbReference type="GO" id="GO:0017004">
    <property type="term" value="P:cytochrome complex assembly"/>
    <property type="evidence" value="ECO:0007669"/>
    <property type="project" value="UniProtKB-KW"/>
</dbReference>
<comment type="subcellular location">
    <subcellularLocation>
        <location evidence="1">Cell envelope</location>
    </subcellularLocation>
</comment>
<comment type="caution">
    <text evidence="7">The sequence shown here is derived from an EMBL/GenBank/DDBJ whole genome shotgun (WGS) entry which is preliminary data.</text>
</comment>
<organism evidence="7 8">
    <name type="scientific">Novipirellula galeiformis</name>
    <dbReference type="NCBI Taxonomy" id="2528004"/>
    <lineage>
        <taxon>Bacteria</taxon>
        <taxon>Pseudomonadati</taxon>
        <taxon>Planctomycetota</taxon>
        <taxon>Planctomycetia</taxon>
        <taxon>Pirellulales</taxon>
        <taxon>Pirellulaceae</taxon>
        <taxon>Novipirellula</taxon>
    </lineage>
</organism>
<keyword evidence="2" id="KW-0201">Cytochrome c-type biogenesis</keyword>
<dbReference type="AlphaFoldDB" id="A0A5C6CB42"/>
<evidence type="ECO:0000256" key="3">
    <source>
        <dbReference type="ARBA" id="ARBA00023157"/>
    </source>
</evidence>
<dbReference type="PANTHER" id="PTHR42852">
    <property type="entry name" value="THIOL:DISULFIDE INTERCHANGE PROTEIN DSBE"/>
    <property type="match status" value="1"/>
</dbReference>
<keyword evidence="4" id="KW-0676">Redox-active center</keyword>
<keyword evidence="3" id="KW-1015">Disulfide bond</keyword>
<evidence type="ECO:0000313" key="7">
    <source>
        <dbReference type="EMBL" id="TWU20624.1"/>
    </source>
</evidence>
<dbReference type="InterPro" id="IPR036249">
    <property type="entry name" value="Thioredoxin-like_sf"/>
</dbReference>
<evidence type="ECO:0000256" key="1">
    <source>
        <dbReference type="ARBA" id="ARBA00004196"/>
    </source>
</evidence>
<dbReference type="CDD" id="cd02966">
    <property type="entry name" value="TlpA_like_family"/>
    <property type="match status" value="1"/>
</dbReference>
<sequence>MCFACGMHGGHTEPDYRRMKEPRMAKNQLNSCFSHSRPNRLNLLALAMGFAIVGCGEKGTETPADAPTQTSAVAPSEPQTVTEGAAATDSGKSQQASEAPGSLELPPGDLPAAEPNSPSPKGSGGMEMPDVQVSRKPPLQSSAESAASEVVYGSLQEVQDRVAKTGKVTIVDFWSLSCQPCLEEFPGLVRLQKQFPAKVQCFSVDIDFDGRKSRPPKYYEERVAAFVSSVGATFPNYISSTPSDEIYAKLELDSIPAVLIYDAEGKLVKKFVDAGDTAGFSYDDDVIPFVKQMME</sequence>
<dbReference type="Proteomes" id="UP000316304">
    <property type="component" value="Unassembled WGS sequence"/>
</dbReference>
<name>A0A5C6CB42_9BACT</name>
<evidence type="ECO:0000313" key="8">
    <source>
        <dbReference type="Proteomes" id="UP000316304"/>
    </source>
</evidence>
<evidence type="ECO:0000256" key="2">
    <source>
        <dbReference type="ARBA" id="ARBA00022748"/>
    </source>
</evidence>
<evidence type="ECO:0000259" key="6">
    <source>
        <dbReference type="PROSITE" id="PS51352"/>
    </source>
</evidence>
<dbReference type="PANTHER" id="PTHR42852:SF6">
    <property type="entry name" value="THIOL:DISULFIDE INTERCHANGE PROTEIN DSBE"/>
    <property type="match status" value="1"/>
</dbReference>
<dbReference type="Gene3D" id="3.40.30.10">
    <property type="entry name" value="Glutaredoxin"/>
    <property type="match status" value="1"/>
</dbReference>
<evidence type="ECO:0000256" key="4">
    <source>
        <dbReference type="ARBA" id="ARBA00023284"/>
    </source>
</evidence>
<dbReference type="GO" id="GO:0030313">
    <property type="term" value="C:cell envelope"/>
    <property type="evidence" value="ECO:0007669"/>
    <property type="project" value="UniProtKB-SubCell"/>
</dbReference>
<keyword evidence="8" id="KW-1185">Reference proteome</keyword>
<dbReference type="InterPro" id="IPR050553">
    <property type="entry name" value="Thioredoxin_ResA/DsbE_sf"/>
</dbReference>
<gene>
    <name evidence="7" type="ORF">Pla52o_45020</name>
</gene>
<feature type="compositionally biased region" description="Polar residues" evidence="5">
    <location>
        <begin position="67"/>
        <end position="82"/>
    </location>
</feature>
<feature type="domain" description="Thioredoxin" evidence="6">
    <location>
        <begin position="122"/>
        <end position="295"/>
    </location>
</feature>
<feature type="region of interest" description="Disordered" evidence="5">
    <location>
        <begin position="61"/>
        <end position="145"/>
    </location>
</feature>
<evidence type="ECO:0000256" key="5">
    <source>
        <dbReference type="SAM" id="MobiDB-lite"/>
    </source>
</evidence>
<proteinExistence type="predicted"/>
<accession>A0A5C6CB42</accession>
<reference evidence="7 8" key="1">
    <citation type="submission" date="2019-02" db="EMBL/GenBank/DDBJ databases">
        <title>Deep-cultivation of Planctomycetes and their phenomic and genomic characterization uncovers novel biology.</title>
        <authorList>
            <person name="Wiegand S."/>
            <person name="Jogler M."/>
            <person name="Boedeker C."/>
            <person name="Pinto D."/>
            <person name="Vollmers J."/>
            <person name="Rivas-Marin E."/>
            <person name="Kohn T."/>
            <person name="Peeters S.H."/>
            <person name="Heuer A."/>
            <person name="Rast P."/>
            <person name="Oberbeckmann S."/>
            <person name="Bunk B."/>
            <person name="Jeske O."/>
            <person name="Meyerdierks A."/>
            <person name="Storesund J.E."/>
            <person name="Kallscheuer N."/>
            <person name="Luecker S."/>
            <person name="Lage O.M."/>
            <person name="Pohl T."/>
            <person name="Merkel B.J."/>
            <person name="Hornburger P."/>
            <person name="Mueller R.-W."/>
            <person name="Bruemmer F."/>
            <person name="Labrenz M."/>
            <person name="Spormann A.M."/>
            <person name="Op Den Camp H."/>
            <person name="Overmann J."/>
            <person name="Amann R."/>
            <person name="Jetten M.S.M."/>
            <person name="Mascher T."/>
            <person name="Medema M.H."/>
            <person name="Devos D.P."/>
            <person name="Kaster A.-K."/>
            <person name="Ovreas L."/>
            <person name="Rohde M."/>
            <person name="Galperin M.Y."/>
            <person name="Jogler C."/>
        </authorList>
    </citation>
    <scope>NUCLEOTIDE SEQUENCE [LARGE SCALE GENOMIC DNA]</scope>
    <source>
        <strain evidence="7 8">Pla52o</strain>
    </source>
</reference>
<dbReference type="SUPFAM" id="SSF52833">
    <property type="entry name" value="Thioredoxin-like"/>
    <property type="match status" value="1"/>
</dbReference>
<dbReference type="EMBL" id="SJPT01000008">
    <property type="protein sequence ID" value="TWU20624.1"/>
    <property type="molecule type" value="Genomic_DNA"/>
</dbReference>
<dbReference type="PROSITE" id="PS51352">
    <property type="entry name" value="THIOREDOXIN_2"/>
    <property type="match status" value="1"/>
</dbReference>